<comment type="caution">
    <text evidence="7">The sequence shown here is derived from an EMBL/GenBank/DDBJ whole genome shotgun (WGS) entry which is preliminary data.</text>
</comment>
<dbReference type="InterPro" id="IPR022641">
    <property type="entry name" value="CheR_N"/>
</dbReference>
<feature type="domain" description="CheR-type methyltransferase" evidence="6">
    <location>
        <begin position="9"/>
        <end position="281"/>
    </location>
</feature>
<evidence type="ECO:0000256" key="5">
    <source>
        <dbReference type="PIRNR" id="PIRNR000410"/>
    </source>
</evidence>
<gene>
    <name evidence="7" type="ORF">ABDB84_18900</name>
</gene>
<dbReference type="PRINTS" id="PR00996">
    <property type="entry name" value="CHERMTFRASE"/>
</dbReference>
<dbReference type="Gene3D" id="3.40.50.150">
    <property type="entry name" value="Vaccinia Virus protein VP39"/>
    <property type="match status" value="1"/>
</dbReference>
<dbReference type="Pfam" id="PF03705">
    <property type="entry name" value="CheR_N"/>
    <property type="match status" value="1"/>
</dbReference>
<dbReference type="Proteomes" id="UP001410394">
    <property type="component" value="Unassembled WGS sequence"/>
</dbReference>
<dbReference type="PIRSF" id="PIRSF000410">
    <property type="entry name" value="CheR"/>
    <property type="match status" value="1"/>
</dbReference>
<evidence type="ECO:0000313" key="8">
    <source>
        <dbReference type="Proteomes" id="UP001410394"/>
    </source>
</evidence>
<proteinExistence type="predicted"/>
<keyword evidence="2 5" id="KW-0489">Methyltransferase</keyword>
<dbReference type="Gene3D" id="1.10.155.10">
    <property type="entry name" value="Chemotaxis receptor methyltransferase CheR, N-terminal domain"/>
    <property type="match status" value="1"/>
</dbReference>
<evidence type="ECO:0000256" key="3">
    <source>
        <dbReference type="ARBA" id="ARBA00022679"/>
    </source>
</evidence>
<dbReference type="SUPFAM" id="SSF53335">
    <property type="entry name" value="S-adenosyl-L-methionine-dependent methyltransferases"/>
    <property type="match status" value="1"/>
</dbReference>
<dbReference type="PANTHER" id="PTHR24422">
    <property type="entry name" value="CHEMOTAXIS PROTEIN METHYLTRANSFERASE"/>
    <property type="match status" value="1"/>
</dbReference>
<sequence length="285" mass="33083">MVEPPRFDSSDREFLYREADFERVRSLIYKRAGISLSPVKHDMVYSRLARRLRAKSLKTFKEYLDRLESGVDPSEWEAFVNALTTNLTSFFREAHHFDILADFMRGLERRPIKIWCSAASTGEEPYSLAITACEVFGSMTPPVQIIASDLDTNVLAQGERGVYAEERIERMDRTRVQKFFLRGTGTQDGFVRVRPELQRLISFRRVNLLDRQWPLQGPFDAMFCRNVMIYFDKPTQYDILERFLPLLREDGLLFAGHSENFIHAAKLFRSLGRTVYARASTGTRA</sequence>
<dbReference type="InterPro" id="IPR000780">
    <property type="entry name" value="CheR_MeTrfase"/>
</dbReference>
<keyword evidence="3 5" id="KW-0808">Transferase</keyword>
<reference evidence="7 8" key="1">
    <citation type="journal article" date="2018" name="Int. J. Syst. Evol. Microbiol.">
        <title>Uliginosibacterium sediminicola sp. nov., isolated from freshwater sediment.</title>
        <authorList>
            <person name="Hwang W.M."/>
            <person name="Kim S.M."/>
            <person name="Kang K."/>
            <person name="Ahn T.Y."/>
        </authorList>
    </citation>
    <scope>NUCLEOTIDE SEQUENCE [LARGE SCALE GENOMIC DNA]</scope>
    <source>
        <strain evidence="7 8">M1-21</strain>
    </source>
</reference>
<dbReference type="EC" id="2.1.1.80" evidence="5"/>
<dbReference type="InterPro" id="IPR026024">
    <property type="entry name" value="Chemotaxis_MeTrfase_CheR"/>
</dbReference>
<keyword evidence="4 5" id="KW-0949">S-adenosyl-L-methionine</keyword>
<dbReference type="EMBL" id="JBDIVE010000015">
    <property type="protein sequence ID" value="MEN3070560.1"/>
    <property type="molecule type" value="Genomic_DNA"/>
</dbReference>
<dbReference type="PANTHER" id="PTHR24422:SF19">
    <property type="entry name" value="CHEMOTAXIS PROTEIN METHYLTRANSFERASE"/>
    <property type="match status" value="1"/>
</dbReference>
<evidence type="ECO:0000256" key="1">
    <source>
        <dbReference type="ARBA" id="ARBA00001541"/>
    </source>
</evidence>
<dbReference type="InterPro" id="IPR036804">
    <property type="entry name" value="CheR_N_sf"/>
</dbReference>
<evidence type="ECO:0000256" key="2">
    <source>
        <dbReference type="ARBA" id="ARBA00022603"/>
    </source>
</evidence>
<dbReference type="PROSITE" id="PS50123">
    <property type="entry name" value="CHER"/>
    <property type="match status" value="1"/>
</dbReference>
<dbReference type="SUPFAM" id="SSF47757">
    <property type="entry name" value="Chemotaxis receptor methyltransferase CheR, N-terminal domain"/>
    <property type="match status" value="1"/>
</dbReference>
<dbReference type="InterPro" id="IPR029063">
    <property type="entry name" value="SAM-dependent_MTases_sf"/>
</dbReference>
<evidence type="ECO:0000259" key="6">
    <source>
        <dbReference type="PROSITE" id="PS50123"/>
    </source>
</evidence>
<evidence type="ECO:0000256" key="4">
    <source>
        <dbReference type="ARBA" id="ARBA00022691"/>
    </source>
</evidence>
<dbReference type="GO" id="GO:0032259">
    <property type="term" value="P:methylation"/>
    <property type="evidence" value="ECO:0007669"/>
    <property type="project" value="UniProtKB-KW"/>
</dbReference>
<comment type="catalytic activity">
    <reaction evidence="1 5">
        <text>L-glutamyl-[protein] + S-adenosyl-L-methionine = [protein]-L-glutamate 5-O-methyl ester + S-adenosyl-L-homocysteine</text>
        <dbReference type="Rhea" id="RHEA:24452"/>
        <dbReference type="Rhea" id="RHEA-COMP:10208"/>
        <dbReference type="Rhea" id="RHEA-COMP:10311"/>
        <dbReference type="ChEBI" id="CHEBI:29973"/>
        <dbReference type="ChEBI" id="CHEBI:57856"/>
        <dbReference type="ChEBI" id="CHEBI:59789"/>
        <dbReference type="ChEBI" id="CHEBI:82795"/>
        <dbReference type="EC" id="2.1.1.80"/>
    </reaction>
</comment>
<organism evidence="7 8">
    <name type="scientific">Uliginosibacterium sediminicola</name>
    <dbReference type="NCBI Taxonomy" id="2024550"/>
    <lineage>
        <taxon>Bacteria</taxon>
        <taxon>Pseudomonadati</taxon>
        <taxon>Pseudomonadota</taxon>
        <taxon>Betaproteobacteria</taxon>
        <taxon>Rhodocyclales</taxon>
        <taxon>Zoogloeaceae</taxon>
        <taxon>Uliginosibacterium</taxon>
    </lineage>
</organism>
<comment type="function">
    <text evidence="5">Methylation of the membrane-bound methyl-accepting chemotaxis proteins (MCP) to form gamma-glutamyl methyl ester residues in MCP.</text>
</comment>
<dbReference type="SMART" id="SM00138">
    <property type="entry name" value="MeTrc"/>
    <property type="match status" value="1"/>
</dbReference>
<protein>
    <recommendedName>
        <fullName evidence="5">Chemotaxis protein methyltransferase</fullName>
        <ecNumber evidence="5">2.1.1.80</ecNumber>
    </recommendedName>
</protein>
<dbReference type="InterPro" id="IPR050903">
    <property type="entry name" value="Bact_Chemotaxis_MeTrfase"/>
</dbReference>
<dbReference type="GO" id="GO:0008168">
    <property type="term" value="F:methyltransferase activity"/>
    <property type="evidence" value="ECO:0007669"/>
    <property type="project" value="UniProtKB-KW"/>
</dbReference>
<accession>A0ABU9Z3N7</accession>
<dbReference type="Pfam" id="PF01739">
    <property type="entry name" value="CheR"/>
    <property type="match status" value="1"/>
</dbReference>
<evidence type="ECO:0000313" key="7">
    <source>
        <dbReference type="EMBL" id="MEN3070560.1"/>
    </source>
</evidence>
<dbReference type="InterPro" id="IPR022642">
    <property type="entry name" value="CheR_C"/>
</dbReference>
<name>A0ABU9Z3N7_9RHOO</name>
<keyword evidence="8" id="KW-1185">Reference proteome</keyword>